<feature type="compositionally biased region" description="Basic and acidic residues" evidence="1">
    <location>
        <begin position="99"/>
        <end position="109"/>
    </location>
</feature>
<sequence>MDRLIQIATQELGQKEISGDRHNHSTKTGDVIIFWRESPQSCKGHFGFFFGYSQDASRVYCLGRNQDNYISISLYDANIILGFIRLSLSKLLNLTLERRDQGGNSDPEKNPPPTSAISKTKKSENTWIQLVIRQVVKYLGPEVNLLEAKNLIENEKVCNDVKINSDGSDNSDVIEWINDKK</sequence>
<dbReference type="Proteomes" id="UP001230496">
    <property type="component" value="Chromosome"/>
</dbReference>
<evidence type="ECO:0000256" key="1">
    <source>
        <dbReference type="SAM" id="MobiDB-lite"/>
    </source>
</evidence>
<protein>
    <submittedName>
        <fullName evidence="2">Uncharacterized protein</fullName>
    </submittedName>
</protein>
<dbReference type="EMBL" id="CP129971">
    <property type="protein sequence ID" value="WMN11018.1"/>
    <property type="molecule type" value="Genomic_DNA"/>
</dbReference>
<evidence type="ECO:0000313" key="2">
    <source>
        <dbReference type="EMBL" id="WMN11018.1"/>
    </source>
</evidence>
<organism evidence="2 3">
    <name type="scientific">Marivirga salinarum</name>
    <dbReference type="NCBI Taxonomy" id="3059078"/>
    <lineage>
        <taxon>Bacteria</taxon>
        <taxon>Pseudomonadati</taxon>
        <taxon>Bacteroidota</taxon>
        <taxon>Cytophagia</taxon>
        <taxon>Cytophagales</taxon>
        <taxon>Marivirgaceae</taxon>
        <taxon>Marivirga</taxon>
    </lineage>
</organism>
<dbReference type="AlphaFoldDB" id="A0AA51N9G7"/>
<keyword evidence="3" id="KW-1185">Reference proteome</keyword>
<evidence type="ECO:0000313" key="3">
    <source>
        <dbReference type="Proteomes" id="UP001230496"/>
    </source>
</evidence>
<gene>
    <name evidence="2" type="ORF">QYS49_36875</name>
</gene>
<dbReference type="RefSeq" id="WP_308347728.1">
    <property type="nucleotide sequence ID" value="NZ_CP129971.1"/>
</dbReference>
<name>A0AA51N9G7_9BACT</name>
<feature type="region of interest" description="Disordered" evidence="1">
    <location>
        <begin position="99"/>
        <end position="121"/>
    </location>
</feature>
<reference evidence="2 3" key="1">
    <citation type="submission" date="2023-08" db="EMBL/GenBank/DDBJ databases">
        <title>Comparative genomics and taxonomic characterization of three novel marine species of genus Marivirga.</title>
        <authorList>
            <person name="Muhammad N."/>
            <person name="Kim S.-G."/>
        </authorList>
    </citation>
    <scope>NUCLEOTIDE SEQUENCE [LARGE SCALE GENOMIC DNA]</scope>
    <source>
        <strain evidence="2 3">BDSF4-3</strain>
    </source>
</reference>
<accession>A0AA51N9G7</accession>
<proteinExistence type="predicted"/>
<dbReference type="KEGG" id="msaa:QYS49_36875"/>